<dbReference type="RefSeq" id="WP_377853543.1">
    <property type="nucleotide sequence ID" value="NZ_JBHLZU010000017.1"/>
</dbReference>
<dbReference type="InterPro" id="IPR001128">
    <property type="entry name" value="Cyt_P450"/>
</dbReference>
<name>A0ABV5ZYK6_9PSEU</name>
<dbReference type="Proteomes" id="UP001589693">
    <property type="component" value="Unassembled WGS sequence"/>
</dbReference>
<evidence type="ECO:0000256" key="1">
    <source>
        <dbReference type="ARBA" id="ARBA00010617"/>
    </source>
</evidence>
<protein>
    <submittedName>
        <fullName evidence="2">Cytochrome P450</fullName>
    </submittedName>
</protein>
<dbReference type="Pfam" id="PF00067">
    <property type="entry name" value="p450"/>
    <property type="match status" value="1"/>
</dbReference>
<dbReference type="CDD" id="cd20625">
    <property type="entry name" value="CYP164-like"/>
    <property type="match status" value="1"/>
</dbReference>
<keyword evidence="3" id="KW-1185">Reference proteome</keyword>
<dbReference type="InterPro" id="IPR002397">
    <property type="entry name" value="Cyt_P450_B"/>
</dbReference>
<organism evidence="2 3">
    <name type="scientific">Allokutzneria oryzae</name>
    <dbReference type="NCBI Taxonomy" id="1378989"/>
    <lineage>
        <taxon>Bacteria</taxon>
        <taxon>Bacillati</taxon>
        <taxon>Actinomycetota</taxon>
        <taxon>Actinomycetes</taxon>
        <taxon>Pseudonocardiales</taxon>
        <taxon>Pseudonocardiaceae</taxon>
        <taxon>Allokutzneria</taxon>
    </lineage>
</organism>
<dbReference type="PANTHER" id="PTHR46696">
    <property type="entry name" value="P450, PUTATIVE (EUROFUNG)-RELATED"/>
    <property type="match status" value="1"/>
</dbReference>
<comment type="caution">
    <text evidence="2">The sequence shown here is derived from an EMBL/GenBank/DDBJ whole genome shotgun (WGS) entry which is preliminary data.</text>
</comment>
<dbReference type="PRINTS" id="PR00359">
    <property type="entry name" value="BP450"/>
</dbReference>
<dbReference type="Gene3D" id="1.10.630.10">
    <property type="entry name" value="Cytochrome P450"/>
    <property type="match status" value="1"/>
</dbReference>
<accession>A0ABV5ZYK6</accession>
<evidence type="ECO:0000313" key="3">
    <source>
        <dbReference type="Proteomes" id="UP001589693"/>
    </source>
</evidence>
<dbReference type="SUPFAM" id="SSF48264">
    <property type="entry name" value="Cytochrome P450"/>
    <property type="match status" value="1"/>
</dbReference>
<evidence type="ECO:0000313" key="2">
    <source>
        <dbReference type="EMBL" id="MFB9905993.1"/>
    </source>
</evidence>
<gene>
    <name evidence="2" type="ORF">ACFFQA_18820</name>
</gene>
<dbReference type="EMBL" id="JBHLZU010000017">
    <property type="protein sequence ID" value="MFB9905993.1"/>
    <property type="molecule type" value="Genomic_DNA"/>
</dbReference>
<dbReference type="InterPro" id="IPR036396">
    <property type="entry name" value="Cyt_P450_sf"/>
</dbReference>
<dbReference type="PANTHER" id="PTHR46696:SF4">
    <property type="entry name" value="BIOTIN BIOSYNTHESIS CYTOCHROME P450"/>
    <property type="match status" value="1"/>
</dbReference>
<comment type="similarity">
    <text evidence="1">Belongs to the cytochrome P450 family.</text>
</comment>
<reference evidence="2 3" key="1">
    <citation type="submission" date="2024-09" db="EMBL/GenBank/DDBJ databases">
        <authorList>
            <person name="Sun Q."/>
            <person name="Mori K."/>
        </authorList>
    </citation>
    <scope>NUCLEOTIDE SEQUENCE [LARGE SCALE GENOMIC DNA]</scope>
    <source>
        <strain evidence="2 3">TBRC 7907</strain>
    </source>
</reference>
<sequence length="420" mass="46226">MIREAFRLYRGKARLLRSAAAGDPVSRVLSMPRGVAGYDRYERVRERGELVRGRSGLYMTASHAVCGKLLRSPDFGAVPTTVSKRALRPTDGSAQRLVHPLDDSFASIDPPEHTRLRKIVAPAFTPQAMRAQEEFVTDVVEQELDRVDRQSTVDLIDEFAVRVPSRVICEMLGMPTSDHELFVRWGIEFGAIVDGARTPGEVRRTRQLLTEMAAYFTELCARRSREPGEDLVSRMVRATEAGEMTQPGLVATCEALLIGGFVTTANIIGNGVVGLLAEPEQHARFLADPEGLAATLVEETLRLDAPAQYSVRITRTPTTLAGKDLAAGSPVVALLAAANRDPEVFTDPHRLDLTRPNPHDHLAFAAGIHYCIGASLARLEGRIALRALFTRYPDLRITGRPRYCPSRVIRGPQHLPVSVR</sequence>
<proteinExistence type="inferred from homology"/>